<reference evidence="8" key="1">
    <citation type="submission" date="2011-08" db="EMBL/GenBank/DDBJ databases">
        <title>The draft genome of Latimeria chalumnae.</title>
        <authorList>
            <person name="Di Palma F."/>
            <person name="Alfoldi J."/>
            <person name="Johnson J."/>
            <person name="Berlin A."/>
            <person name="Gnerre S."/>
            <person name="Jaffe D."/>
            <person name="MacCallum I."/>
            <person name="Young S."/>
            <person name="Walker B.J."/>
            <person name="Lander E."/>
            <person name="Lindblad-Toh K."/>
        </authorList>
    </citation>
    <scope>NUCLEOTIDE SEQUENCE [LARGE SCALE GENOMIC DNA]</scope>
    <source>
        <strain evidence="8">Wild caught</strain>
    </source>
</reference>
<gene>
    <name evidence="7" type="primary">LOC102360967</name>
</gene>
<evidence type="ECO:0000256" key="1">
    <source>
        <dbReference type="ARBA" id="ARBA00004245"/>
    </source>
</evidence>
<dbReference type="CDD" id="cd23334">
    <property type="entry name" value="beta-trefoil_FSCN_rpt1"/>
    <property type="match status" value="1"/>
</dbReference>
<dbReference type="Ensembl" id="ENSLACT00000025363.1">
    <property type="protein sequence ID" value="ENSLACP00000023162.1"/>
    <property type="gene ID" value="ENSLACG00000005042.2"/>
</dbReference>
<protein>
    <recommendedName>
        <fullName evidence="6">Fascin-like domain-containing protein</fullName>
    </recommendedName>
</protein>
<dbReference type="KEGG" id="lcm:102360967"/>
<evidence type="ECO:0000256" key="4">
    <source>
        <dbReference type="ARBA" id="ARBA00023203"/>
    </source>
</evidence>
<evidence type="ECO:0000313" key="8">
    <source>
        <dbReference type="Proteomes" id="UP000008672"/>
    </source>
</evidence>
<organism evidence="7 8">
    <name type="scientific">Latimeria chalumnae</name>
    <name type="common">Coelacanth</name>
    <dbReference type="NCBI Taxonomy" id="7897"/>
    <lineage>
        <taxon>Eukaryota</taxon>
        <taxon>Metazoa</taxon>
        <taxon>Chordata</taxon>
        <taxon>Craniata</taxon>
        <taxon>Vertebrata</taxon>
        <taxon>Euteleostomi</taxon>
        <taxon>Coelacanthiformes</taxon>
        <taxon>Coelacanthidae</taxon>
        <taxon>Latimeria</taxon>
    </lineage>
</organism>
<dbReference type="GeneTree" id="ENSGT00950000183157"/>
<comment type="similarity">
    <text evidence="2">Belongs to the fascin family.</text>
</comment>
<accession>M3XKA6</accession>
<dbReference type="InterPro" id="IPR010431">
    <property type="entry name" value="Fascin"/>
</dbReference>
<dbReference type="CDD" id="cd23336">
    <property type="entry name" value="beta-trefoil_FSCN_rpt3"/>
    <property type="match status" value="1"/>
</dbReference>
<evidence type="ECO:0000259" key="6">
    <source>
        <dbReference type="Pfam" id="PF06268"/>
    </source>
</evidence>
<dbReference type="GO" id="GO:0007163">
    <property type="term" value="P:establishment or maintenance of cell polarity"/>
    <property type="evidence" value="ECO:0007669"/>
    <property type="project" value="TreeGrafter"/>
</dbReference>
<dbReference type="GO" id="GO:0005902">
    <property type="term" value="C:microvillus"/>
    <property type="evidence" value="ECO:0007669"/>
    <property type="project" value="TreeGrafter"/>
</dbReference>
<dbReference type="eggNOG" id="ENOG502RGDE">
    <property type="taxonomic scope" value="Eukaryota"/>
</dbReference>
<proteinExistence type="inferred from homology"/>
<dbReference type="CDD" id="cd23335">
    <property type="entry name" value="beta-trefoil_FSCN_rpt2"/>
    <property type="match status" value="1"/>
</dbReference>
<dbReference type="Gene3D" id="2.80.10.50">
    <property type="match status" value="3"/>
</dbReference>
<dbReference type="GO" id="GO:0030027">
    <property type="term" value="C:lamellipodium"/>
    <property type="evidence" value="ECO:0007669"/>
    <property type="project" value="TreeGrafter"/>
</dbReference>
<dbReference type="Pfam" id="PF06268">
    <property type="entry name" value="Fascin"/>
    <property type="match status" value="3"/>
</dbReference>
<dbReference type="GO" id="GO:0051015">
    <property type="term" value="F:actin filament binding"/>
    <property type="evidence" value="ECO:0007669"/>
    <property type="project" value="InterPro"/>
</dbReference>
<feature type="domain" description="Fascin-like" evidence="6">
    <location>
        <begin position="169"/>
        <end position="248"/>
    </location>
</feature>
<keyword evidence="4" id="KW-0009">Actin-binding</keyword>
<dbReference type="GO" id="GO:0015629">
    <property type="term" value="C:actin cytoskeleton"/>
    <property type="evidence" value="ECO:0007669"/>
    <property type="project" value="TreeGrafter"/>
</dbReference>
<reference evidence="7" key="3">
    <citation type="submission" date="2025-09" db="UniProtKB">
        <authorList>
            <consortium name="Ensembl"/>
        </authorList>
    </citation>
    <scope>IDENTIFICATION</scope>
</reference>
<evidence type="ECO:0000256" key="5">
    <source>
        <dbReference type="ARBA" id="ARBA00023212"/>
    </source>
</evidence>
<evidence type="ECO:0000256" key="2">
    <source>
        <dbReference type="ARBA" id="ARBA00007415"/>
    </source>
</evidence>
<dbReference type="GO" id="GO:0051017">
    <property type="term" value="P:actin filament bundle assembly"/>
    <property type="evidence" value="ECO:0007669"/>
    <property type="project" value="TreeGrafter"/>
</dbReference>
<dbReference type="InterPro" id="IPR022768">
    <property type="entry name" value="Fascin-like_dom"/>
</dbReference>
<dbReference type="EMBL" id="AFYH01010802">
    <property type="status" value="NOT_ANNOTATED_CDS"/>
    <property type="molecule type" value="Genomic_DNA"/>
</dbReference>
<dbReference type="GO" id="GO:0030426">
    <property type="term" value="C:growth cone"/>
    <property type="evidence" value="ECO:0007669"/>
    <property type="project" value="TreeGrafter"/>
</dbReference>
<dbReference type="FunFam" id="2.80.10.50:FF:000010">
    <property type="entry name" value="Fascin"/>
    <property type="match status" value="1"/>
</dbReference>
<dbReference type="PANTHER" id="PTHR10551">
    <property type="entry name" value="FASCIN"/>
    <property type="match status" value="1"/>
</dbReference>
<dbReference type="OrthoDB" id="9928158at2759"/>
<dbReference type="FunFam" id="2.80.10.50:FF:000015">
    <property type="entry name" value="Fascin"/>
    <property type="match status" value="1"/>
</dbReference>
<dbReference type="GO" id="GO:0005737">
    <property type="term" value="C:cytoplasm"/>
    <property type="evidence" value="ECO:0007669"/>
    <property type="project" value="TreeGrafter"/>
</dbReference>
<dbReference type="Proteomes" id="UP000008672">
    <property type="component" value="Unassembled WGS sequence"/>
</dbReference>
<dbReference type="EMBL" id="AFYH01010801">
    <property type="status" value="NOT_ANNOTATED_CDS"/>
    <property type="molecule type" value="Genomic_DNA"/>
</dbReference>
<dbReference type="GO" id="GO:0016477">
    <property type="term" value="P:cell migration"/>
    <property type="evidence" value="ECO:0007669"/>
    <property type="project" value="TreeGrafter"/>
</dbReference>
<evidence type="ECO:0000256" key="3">
    <source>
        <dbReference type="ARBA" id="ARBA00022490"/>
    </source>
</evidence>
<evidence type="ECO:0000313" key="7">
    <source>
        <dbReference type="Ensembl" id="ENSLACP00000023162.1"/>
    </source>
</evidence>
<keyword evidence="5" id="KW-0206">Cytoskeleton</keyword>
<dbReference type="GO" id="GO:0030674">
    <property type="term" value="F:protein-macromolecule adaptor activity"/>
    <property type="evidence" value="ECO:0007669"/>
    <property type="project" value="InterPro"/>
</dbReference>
<dbReference type="GO" id="GO:0031253">
    <property type="term" value="C:cell projection membrane"/>
    <property type="evidence" value="ECO:0007669"/>
    <property type="project" value="TreeGrafter"/>
</dbReference>
<dbReference type="InterPro" id="IPR024703">
    <property type="entry name" value="Fascin_metazoans"/>
</dbReference>
<dbReference type="PIRSF" id="PIRSF005682">
    <property type="entry name" value="Fascin"/>
    <property type="match status" value="1"/>
</dbReference>
<comment type="subcellular location">
    <subcellularLocation>
        <location evidence="1">Cytoplasm</location>
        <location evidence="1">Cytoskeleton</location>
    </subcellularLocation>
</comment>
<dbReference type="InParanoid" id="M3XKA6"/>
<keyword evidence="3" id="KW-0963">Cytoplasm</keyword>
<dbReference type="FunFam" id="2.80.10.50:FF:000008">
    <property type="entry name" value="Fascin"/>
    <property type="match status" value="1"/>
</dbReference>
<reference evidence="7" key="2">
    <citation type="submission" date="2025-08" db="UniProtKB">
        <authorList>
            <consortium name="Ensembl"/>
        </authorList>
    </citation>
    <scope>IDENTIFICATION</scope>
</reference>
<keyword evidence="8" id="KW-1185">Reference proteome</keyword>
<feature type="domain" description="Fascin-like" evidence="6">
    <location>
        <begin position="16"/>
        <end position="127"/>
    </location>
</feature>
<feature type="domain" description="Fascin-like" evidence="6">
    <location>
        <begin position="263"/>
        <end position="372"/>
    </location>
</feature>
<dbReference type="GO" id="GO:0001726">
    <property type="term" value="C:ruffle"/>
    <property type="evidence" value="ECO:0007669"/>
    <property type="project" value="TreeGrafter"/>
</dbReference>
<dbReference type="AlphaFoldDB" id="M3XKA6"/>
<dbReference type="SUPFAM" id="SSF50405">
    <property type="entry name" value="Actin-crosslinking proteins"/>
    <property type="match status" value="3"/>
</dbReference>
<name>M3XKA6_LATCH</name>
<dbReference type="PANTHER" id="PTHR10551:SF39">
    <property type="entry name" value="FASCIN"/>
    <property type="match status" value="1"/>
</dbReference>
<dbReference type="GeneID" id="102360967"/>
<dbReference type="HOGENOM" id="CLU_030960_2_0_1"/>
<dbReference type="InterPro" id="IPR008999">
    <property type="entry name" value="Actin-crosslinking"/>
</dbReference>
<dbReference type="GO" id="GO:0030175">
    <property type="term" value="C:filopodium"/>
    <property type="evidence" value="ECO:0007669"/>
    <property type="project" value="TreeGrafter"/>
</dbReference>
<dbReference type="OMA" id="SKYWALD"/>
<sequence length="425" mass="47983">MDTPRRALRMGFINTANKYLNAESFLFKVNATATCLRRKQVWTMEFLRSGTPFIYLKSFLKKYLEADTNGKITCDKDVPSQNATFLLIQHGDGKVSFQSEQSHRYLGGAEENILCFAETVTESEKWVIHLAIHPSVHIYCAGMKRYLRSDATGSALCCDTDLPWGPNCVLTLYFDLKEKKYGIRTGDGTLIASDGRLESYPSSRNLYSMELKDGMITLKDKEGRYMTGRENVVRTFKTEKPSQDELFLLESSPAQVSFRSASNGRYVSCRPGADAYAMQFEMTNLEIFQMIFDDVTKKACFRSINNTYLSVGAKDVIVAVPFQDETVWFALHYVGVKVCLLSPDRSGRYITVKPNGQLALGPTSPGRSEEFYLKLVNRPLLILESEFGFVASAPGMHRLDANRTSYEAIKTRALDSGYYHFQNGK</sequence>